<evidence type="ECO:0000313" key="2">
    <source>
        <dbReference type="EMBL" id="ANB17766.1"/>
    </source>
</evidence>
<reference evidence="2 3" key="1">
    <citation type="submission" date="2016-04" db="EMBL/GenBank/DDBJ databases">
        <title>Complete genome sequence of Dokdonella koreensis DS-123T.</title>
        <authorList>
            <person name="Kim J.F."/>
            <person name="Lee H."/>
            <person name="Kwak M.-J."/>
        </authorList>
    </citation>
    <scope>NUCLEOTIDE SEQUENCE [LARGE SCALE GENOMIC DNA]</scope>
    <source>
        <strain evidence="2 3">DS-123</strain>
    </source>
</reference>
<dbReference type="SMART" id="SM00834">
    <property type="entry name" value="CxxC_CXXC_SSSS"/>
    <property type="match status" value="1"/>
</dbReference>
<dbReference type="EMBL" id="CP015249">
    <property type="protein sequence ID" value="ANB17766.1"/>
    <property type="molecule type" value="Genomic_DNA"/>
</dbReference>
<dbReference type="OrthoDB" id="215655at2"/>
<dbReference type="NCBIfam" id="TIGR02605">
    <property type="entry name" value="CxxC_CxxC_SSSS"/>
    <property type="match status" value="1"/>
</dbReference>
<dbReference type="RefSeq" id="WP_067646198.1">
    <property type="nucleotide sequence ID" value="NZ_CP015249.1"/>
</dbReference>
<dbReference type="STRING" id="1300342.I596_1742"/>
<name>A0A167GV19_9GAMM</name>
<organism evidence="2 3">
    <name type="scientific">Dokdonella koreensis DS-123</name>
    <dbReference type="NCBI Taxonomy" id="1300342"/>
    <lineage>
        <taxon>Bacteria</taxon>
        <taxon>Pseudomonadati</taxon>
        <taxon>Pseudomonadota</taxon>
        <taxon>Gammaproteobacteria</taxon>
        <taxon>Lysobacterales</taxon>
        <taxon>Rhodanobacteraceae</taxon>
        <taxon>Dokdonella</taxon>
    </lineage>
</organism>
<proteinExistence type="predicted"/>
<dbReference type="Pfam" id="PF09723">
    <property type="entry name" value="Zn_ribbon_8"/>
    <property type="match status" value="1"/>
</dbReference>
<sequence length="95" mass="10015">MPIYRYLPVDSLPGCAECGPGIELLQRLSDAPLTACPSCGTAVARVLSAPQVVSGGAHLLRESHVAKHGFTQYRRAGKGVYEKTTGKGPDYISGD</sequence>
<evidence type="ECO:0000313" key="3">
    <source>
        <dbReference type="Proteomes" id="UP000076830"/>
    </source>
</evidence>
<dbReference type="Proteomes" id="UP000076830">
    <property type="component" value="Chromosome"/>
</dbReference>
<gene>
    <name evidence="2" type="ORF">I596_1742</name>
</gene>
<dbReference type="InterPro" id="IPR013429">
    <property type="entry name" value="Regulatory_FmdB_Zinc_ribbon"/>
</dbReference>
<dbReference type="AlphaFoldDB" id="A0A167GV19"/>
<dbReference type="KEGG" id="dko:I596_1742"/>
<keyword evidence="3" id="KW-1185">Reference proteome</keyword>
<accession>A0A167GV19</accession>
<evidence type="ECO:0000259" key="1">
    <source>
        <dbReference type="SMART" id="SM00834"/>
    </source>
</evidence>
<protein>
    <submittedName>
        <fullName evidence="2">Regulatory protein, FmdB family</fullName>
    </submittedName>
</protein>
<feature type="domain" description="Putative regulatory protein FmdB zinc ribbon" evidence="1">
    <location>
        <begin position="1"/>
        <end position="48"/>
    </location>
</feature>